<evidence type="ECO:0000313" key="1">
    <source>
        <dbReference type="EMBL" id="GAG85471.1"/>
    </source>
</evidence>
<proteinExistence type="predicted"/>
<feature type="non-terminal residue" evidence="1">
    <location>
        <position position="1"/>
    </location>
</feature>
<gene>
    <name evidence="1" type="ORF">S01H4_28452</name>
</gene>
<accession>X1CMP2</accession>
<comment type="caution">
    <text evidence="1">The sequence shown here is derived from an EMBL/GenBank/DDBJ whole genome shotgun (WGS) entry which is preliminary data.</text>
</comment>
<name>X1CMP2_9ZZZZ</name>
<reference evidence="1" key="1">
    <citation type="journal article" date="2014" name="Front. Microbiol.">
        <title>High frequency of phylogenetically diverse reductive dehalogenase-homologous genes in deep subseafloor sedimentary metagenomes.</title>
        <authorList>
            <person name="Kawai M."/>
            <person name="Futagami T."/>
            <person name="Toyoda A."/>
            <person name="Takaki Y."/>
            <person name="Nishi S."/>
            <person name="Hori S."/>
            <person name="Arai W."/>
            <person name="Tsubouchi T."/>
            <person name="Morono Y."/>
            <person name="Uchiyama I."/>
            <person name="Ito T."/>
            <person name="Fujiyama A."/>
            <person name="Inagaki F."/>
            <person name="Takami H."/>
        </authorList>
    </citation>
    <scope>NUCLEOTIDE SEQUENCE</scope>
    <source>
        <strain evidence="1">Expedition CK06-06</strain>
    </source>
</reference>
<dbReference type="EMBL" id="BART01014153">
    <property type="protein sequence ID" value="GAG85471.1"/>
    <property type="molecule type" value="Genomic_DNA"/>
</dbReference>
<sequence length="66" mass="7611">GKDKYMPLHTYVRPPSTLHKAYQDSSFVKSSRLFKCDNAVKRLPMESKGFGRGETRYVVSLAFLNR</sequence>
<protein>
    <submittedName>
        <fullName evidence="1">Uncharacterized protein</fullName>
    </submittedName>
</protein>
<dbReference type="AlphaFoldDB" id="X1CMP2"/>
<organism evidence="1">
    <name type="scientific">marine sediment metagenome</name>
    <dbReference type="NCBI Taxonomy" id="412755"/>
    <lineage>
        <taxon>unclassified sequences</taxon>
        <taxon>metagenomes</taxon>
        <taxon>ecological metagenomes</taxon>
    </lineage>
</organism>